<keyword evidence="1 5" id="KW-0436">Ligase</keyword>
<comment type="catalytic activity">
    <reaction evidence="1">
        <text>beta-D-GlcNAc-(1-&gt;4)-Mur2Ac(oyl-L-Ala-gamma-D-O-P-Glu-L-Lys-D-Ala-D-Ala)-di-trans,octa-cis-undecaprenyl diphosphate + NH4(+) = beta-D-GlcNAc-(1-&gt;4)-Mur2Ac(oyl-L-Ala-D-isoglutaminyl-L-Lys-D-Ala-D-Ala)-di-trans,octa-cis-undecaprenyl diphosphate + phosphate + H(+)</text>
        <dbReference type="Rhea" id="RHEA:57932"/>
        <dbReference type="ChEBI" id="CHEBI:15378"/>
        <dbReference type="ChEBI" id="CHEBI:28938"/>
        <dbReference type="ChEBI" id="CHEBI:43474"/>
        <dbReference type="ChEBI" id="CHEBI:62233"/>
        <dbReference type="ChEBI" id="CHEBI:143132"/>
    </reaction>
</comment>
<gene>
    <name evidence="1" type="primary">murT</name>
    <name evidence="5" type="ORF">L8U58_03520</name>
</gene>
<evidence type="ECO:0000256" key="2">
    <source>
        <dbReference type="SAM" id="MobiDB-lite"/>
    </source>
</evidence>
<evidence type="ECO:0000313" key="5">
    <source>
        <dbReference type="EMBL" id="MCZ9304609.1"/>
    </source>
</evidence>
<dbReference type="GO" id="GO:0008360">
    <property type="term" value="P:regulation of cell shape"/>
    <property type="evidence" value="ECO:0007669"/>
    <property type="project" value="UniProtKB-KW"/>
</dbReference>
<keyword evidence="1" id="KW-0067">ATP-binding</keyword>
<dbReference type="InterPro" id="IPR013221">
    <property type="entry name" value="Mur_ligase_cen"/>
</dbReference>
<dbReference type="AlphaFoldDB" id="A0A9X3RPY4"/>
<protein>
    <recommendedName>
        <fullName evidence="1">Lipid II isoglutaminyl synthase (glutamine-hydrolyzing) subunit MurT</fullName>
        <ecNumber evidence="1">6.3.5.13</ecNumber>
    </recommendedName>
</protein>
<dbReference type="PANTHER" id="PTHR23135">
    <property type="entry name" value="MUR LIGASE FAMILY MEMBER"/>
    <property type="match status" value="1"/>
</dbReference>
<keyword evidence="1" id="KW-0961">Cell wall biogenesis/degradation</keyword>
<dbReference type="HAMAP" id="MF_02214">
    <property type="entry name" value="Lipid_II_synth_MurT"/>
    <property type="match status" value="1"/>
</dbReference>
<dbReference type="GO" id="GO:0071555">
    <property type="term" value="P:cell wall organization"/>
    <property type="evidence" value="ECO:0007669"/>
    <property type="project" value="UniProtKB-KW"/>
</dbReference>
<dbReference type="Pfam" id="PF08353">
    <property type="entry name" value="MurT_C"/>
    <property type="match status" value="1"/>
</dbReference>
<feature type="domain" description="Mur ligase central" evidence="3">
    <location>
        <begin position="115"/>
        <end position="232"/>
    </location>
</feature>
<dbReference type="InterPro" id="IPR043703">
    <property type="entry name" value="Lipid_II_synth_MurT"/>
</dbReference>
<proteinExistence type="inferred from homology"/>
<dbReference type="EC" id="6.3.5.13" evidence="1"/>
<keyword evidence="1" id="KW-0547">Nucleotide-binding</keyword>
<comment type="similarity">
    <text evidence="1">Belongs to the MurCDEF family. MurT subfamily.</text>
</comment>
<dbReference type="GO" id="GO:0140282">
    <property type="term" value="F:carbon-nitrogen ligase activity on lipid II"/>
    <property type="evidence" value="ECO:0007669"/>
    <property type="project" value="UniProtKB-UniRule"/>
</dbReference>
<dbReference type="SUPFAM" id="SSF53623">
    <property type="entry name" value="MurD-like peptide ligases, catalytic domain"/>
    <property type="match status" value="1"/>
</dbReference>
<evidence type="ECO:0000256" key="1">
    <source>
        <dbReference type="HAMAP-Rule" id="MF_02214"/>
    </source>
</evidence>
<evidence type="ECO:0000259" key="4">
    <source>
        <dbReference type="Pfam" id="PF08353"/>
    </source>
</evidence>
<comment type="catalytic activity">
    <reaction evidence="1">
        <text>beta-D-GlcNAc-(1-&gt;4)-Mur2Ac(oyl-L-Ala-gamma-D-Glu-L-Lys-D-Ala-D-Ala)-di-trans,octa-cis-undecaprenyl diphosphate + L-glutamine + ATP + H2O = beta-D-GlcNAc-(1-&gt;4)-Mur2Ac(oyl-L-Ala-D-isoglutaminyl-L-Lys-D-Ala-D-Ala)-di-trans,octa-cis-undecaprenyl diphosphate + L-glutamate + ADP + phosphate + H(+)</text>
        <dbReference type="Rhea" id="RHEA:57928"/>
        <dbReference type="ChEBI" id="CHEBI:15377"/>
        <dbReference type="ChEBI" id="CHEBI:15378"/>
        <dbReference type="ChEBI" id="CHEBI:29985"/>
        <dbReference type="ChEBI" id="CHEBI:30616"/>
        <dbReference type="ChEBI" id="CHEBI:43474"/>
        <dbReference type="ChEBI" id="CHEBI:58359"/>
        <dbReference type="ChEBI" id="CHEBI:60033"/>
        <dbReference type="ChEBI" id="CHEBI:62233"/>
        <dbReference type="ChEBI" id="CHEBI:456216"/>
        <dbReference type="EC" id="6.3.5.13"/>
    </reaction>
</comment>
<feature type="domain" description="Lipid II isoglutaminyl synthase (glutamine-hydrolyzing) subunit MurT C-terminal" evidence="4">
    <location>
        <begin position="374"/>
        <end position="473"/>
    </location>
</feature>
<dbReference type="GO" id="GO:0009252">
    <property type="term" value="P:peptidoglycan biosynthetic process"/>
    <property type="evidence" value="ECO:0007669"/>
    <property type="project" value="UniProtKB-UniRule"/>
</dbReference>
<comment type="pathway">
    <text evidence="1">Cell wall biogenesis; peptidoglycan biosynthesis.</text>
</comment>
<feature type="region of interest" description="Disordered" evidence="2">
    <location>
        <begin position="1"/>
        <end position="55"/>
    </location>
</feature>
<dbReference type="GO" id="GO:0005524">
    <property type="term" value="F:ATP binding"/>
    <property type="evidence" value="ECO:0007669"/>
    <property type="project" value="UniProtKB-UniRule"/>
</dbReference>
<comment type="function">
    <text evidence="1">The lipid II isoglutaminyl synthase complex catalyzes the formation of alpha-D-isoglutamine in the cell wall lipid II stem peptide. The MurT subunit catalyzes the ATP-dependent amidation of D-glutamate residue of lipid II, converting it to an isoglutamine residue.</text>
</comment>
<dbReference type="RefSeq" id="WP_269954706.1">
    <property type="nucleotide sequence ID" value="NZ_JAKMUV010000003.1"/>
</dbReference>
<name>A0A9X3RPY4_9CORY</name>
<keyword evidence="1" id="KW-0573">Peptidoglycan synthesis</keyword>
<comment type="subunit">
    <text evidence="1">Forms a heterodimer with GatD.</text>
</comment>
<evidence type="ECO:0000259" key="3">
    <source>
        <dbReference type="Pfam" id="PF08245"/>
    </source>
</evidence>
<accession>A0A9X3RPY4</accession>
<sequence length="486" mass="51228">MDNSDQTGTQPAGAQAAGAQQSQGAQAAAAQAAGAQPAAAQPAGTQPAGTRRSALQRLRSSVAIRMAQLATWASRKAGRGAGGMIGGLIGGAIDPQLMASLGAGKDGKKRPTVLVTGTNGKSTTTRMLAGAVRTAATVCTNEGGDNMDAGVISALLAGRDADTVVLEVDELHVPKIAEKLDADVLVLLNLSRDQLDRVGEINKIERTLRACIEARPDMQVIANCDDVSVTSAAWDSPNVQWVSAGFGWAGDSTSCPRTEGAIIHRTGEDGVVDWYAAKKLPDGREFRRPTPDWRITDDGLIDREGNLHPMNLTLPGNANRGNATQAVAAAVALSELLPQRISTEQAITAAEKVDNVAGRYSVVHFGNHEVRLMLAKNPAGWQEALSMVDRTADSLVISVNGQVADGQDLSWLWDVRFENFEGVHVVAAGERGTDLAVRLGYAAVEHNLIKDTVAAIRSCPPGRVEVLANYTAFRDLKRVLDKEGEA</sequence>
<dbReference type="GO" id="GO:0016881">
    <property type="term" value="F:acid-amino acid ligase activity"/>
    <property type="evidence" value="ECO:0007669"/>
    <property type="project" value="InterPro"/>
</dbReference>
<dbReference type="Proteomes" id="UP001146505">
    <property type="component" value="Unassembled WGS sequence"/>
</dbReference>
<dbReference type="Gene3D" id="3.40.1190.10">
    <property type="entry name" value="Mur-like, catalytic domain"/>
    <property type="match status" value="1"/>
</dbReference>
<keyword evidence="6" id="KW-1185">Reference proteome</keyword>
<evidence type="ECO:0000313" key="6">
    <source>
        <dbReference type="Proteomes" id="UP001146505"/>
    </source>
</evidence>
<comment type="caution">
    <text evidence="1">Lacks conserved residue(s) required for the propagation of feature annotation.</text>
</comment>
<reference evidence="5" key="1">
    <citation type="submission" date="2022-02" db="EMBL/GenBank/DDBJ databases">
        <title>Corynebacterium sp. from urogenital microbiome.</title>
        <authorList>
            <person name="Cappelli E.A."/>
            <person name="Ribeiro T.G."/>
            <person name="Peixe L."/>
        </authorList>
    </citation>
    <scope>NUCLEOTIDE SEQUENCE</scope>
    <source>
        <strain evidence="5">C9Ua_112</strain>
    </source>
</reference>
<keyword evidence="1" id="KW-0479">Metal-binding</keyword>
<dbReference type="PANTHER" id="PTHR23135:SF7">
    <property type="entry name" value="LIPID II ISOGLUTAMINYL SYNTHASE (GLUTAMINE-HYDROLYZING) SUBUNIT MURT"/>
    <property type="match status" value="1"/>
</dbReference>
<organism evidence="5 6">
    <name type="scientific">Corynebacterium macclintockiae</name>
    <dbReference type="NCBI Taxonomy" id="2913501"/>
    <lineage>
        <taxon>Bacteria</taxon>
        <taxon>Bacillati</taxon>
        <taxon>Actinomycetota</taxon>
        <taxon>Actinomycetes</taxon>
        <taxon>Mycobacteriales</taxon>
        <taxon>Corynebacteriaceae</taxon>
        <taxon>Corynebacterium</taxon>
    </lineage>
</organism>
<dbReference type="InterPro" id="IPR013564">
    <property type="entry name" value="MurT_C"/>
</dbReference>
<dbReference type="GO" id="GO:0046872">
    <property type="term" value="F:metal ion binding"/>
    <property type="evidence" value="ECO:0007669"/>
    <property type="project" value="UniProtKB-KW"/>
</dbReference>
<feature type="compositionally biased region" description="Low complexity" evidence="2">
    <location>
        <begin position="1"/>
        <end position="50"/>
    </location>
</feature>
<feature type="active site" evidence="1">
    <location>
        <position position="408"/>
    </location>
</feature>
<dbReference type="Pfam" id="PF08245">
    <property type="entry name" value="Mur_ligase_M"/>
    <property type="match status" value="1"/>
</dbReference>
<comment type="caution">
    <text evidence="5">The sequence shown here is derived from an EMBL/GenBank/DDBJ whole genome shotgun (WGS) entry which is preliminary data.</text>
</comment>
<dbReference type="GeneID" id="301812602"/>
<dbReference type="EMBL" id="JAKMUV010000003">
    <property type="protein sequence ID" value="MCZ9304609.1"/>
    <property type="molecule type" value="Genomic_DNA"/>
</dbReference>
<dbReference type="InterPro" id="IPR036565">
    <property type="entry name" value="Mur-like_cat_sf"/>
</dbReference>
<keyword evidence="1" id="KW-0133">Cell shape</keyword>
<comment type="catalytic activity">
    <reaction evidence="1">
        <text>beta-D-GlcNAc-(1-&gt;4)-Mur2Ac(oyl-L-Ala-gamma-D-Glu-L-Lys-D-Ala-D-Ala)-di-trans,octa-cis-undecaprenyl diphosphate + ATP = beta-D-GlcNAc-(1-&gt;4)-Mur2Ac(oyl-L-Ala-gamma-D-O-P-Glu-L-Lys-D-Ala-D-Ala)-di-trans,octa-cis-undecaprenyl diphosphate + ADP</text>
        <dbReference type="Rhea" id="RHEA:59488"/>
        <dbReference type="ChEBI" id="CHEBI:30616"/>
        <dbReference type="ChEBI" id="CHEBI:60033"/>
        <dbReference type="ChEBI" id="CHEBI:143132"/>
        <dbReference type="ChEBI" id="CHEBI:456216"/>
    </reaction>
</comment>